<dbReference type="Proteomes" id="UP000823046">
    <property type="component" value="Unassembled WGS sequence"/>
</dbReference>
<feature type="non-terminal residue" evidence="2">
    <location>
        <position position="1"/>
    </location>
</feature>
<accession>A0ABQ7J4P7</accession>
<evidence type="ECO:0000259" key="1">
    <source>
        <dbReference type="Pfam" id="PF19277"/>
    </source>
</evidence>
<name>A0ABQ7J4P7_9APIC</name>
<feature type="domain" description="GPAT/DHAPAT C-terminal" evidence="1">
    <location>
        <begin position="46"/>
        <end position="92"/>
    </location>
</feature>
<organism evidence="2 3">
    <name type="scientific">Cardiosporidium cionae</name>
    <dbReference type="NCBI Taxonomy" id="476202"/>
    <lineage>
        <taxon>Eukaryota</taxon>
        <taxon>Sar</taxon>
        <taxon>Alveolata</taxon>
        <taxon>Apicomplexa</taxon>
        <taxon>Aconoidasida</taxon>
        <taxon>Nephromycida</taxon>
        <taxon>Cardiosporidium</taxon>
    </lineage>
</organism>
<gene>
    <name evidence="2" type="ORF">IE077_002332</name>
</gene>
<protein>
    <submittedName>
        <fullName evidence="2">NaD-binding domain 4 domain-containing protein</fullName>
    </submittedName>
</protein>
<proteinExistence type="predicted"/>
<dbReference type="Pfam" id="PF19277">
    <property type="entry name" value="GPAT_C"/>
    <property type="match status" value="2"/>
</dbReference>
<dbReference type="PANTHER" id="PTHR12563">
    <property type="entry name" value="GLYCEROL-3-PHOSPHATE ACYLTRANSFERASE"/>
    <property type="match status" value="1"/>
</dbReference>
<evidence type="ECO:0000313" key="3">
    <source>
        <dbReference type="Proteomes" id="UP000823046"/>
    </source>
</evidence>
<comment type="caution">
    <text evidence="2">The sequence shown here is derived from an EMBL/GenBank/DDBJ whole genome shotgun (WGS) entry which is preliminary data.</text>
</comment>
<dbReference type="PANTHER" id="PTHR12563:SF17">
    <property type="entry name" value="DIHYDROXYACETONE PHOSPHATE ACYLTRANSFERASE"/>
    <property type="match status" value="1"/>
</dbReference>
<dbReference type="InterPro" id="IPR045520">
    <property type="entry name" value="GPAT/DHAPAT_C"/>
</dbReference>
<dbReference type="EMBL" id="JADAQX010001134">
    <property type="protein sequence ID" value="KAF8817998.1"/>
    <property type="molecule type" value="Genomic_DNA"/>
</dbReference>
<evidence type="ECO:0000313" key="2">
    <source>
        <dbReference type="EMBL" id="KAF8817998.1"/>
    </source>
</evidence>
<reference evidence="2 3" key="1">
    <citation type="journal article" date="2020" name="bioRxiv">
        <title>Metabolic contributions of an alphaproteobacterial endosymbiont in the apicomplexan Cardiosporidium cionae.</title>
        <authorList>
            <person name="Hunter E.S."/>
            <person name="Paight C.J."/>
            <person name="Lane C.E."/>
        </authorList>
    </citation>
    <scope>NUCLEOTIDE SEQUENCE [LARGE SCALE GENOMIC DNA]</scope>
    <source>
        <strain evidence="2">ESH_2018</strain>
    </source>
</reference>
<sequence>LLSPPKKGLLSWCMDVLYSTSVKDIYAIPITLNYDRIFEDTNFPLELLGRPKKVESVQRLVQAMSALPNSVGTVYIHISDPISLRSCLIREISSSTLLLPSSLKEGEISLWNGKFPSHSTLSTKPLKSFLTATSPLPVLEAVKAKSVDFGFIKEQKETSYNQERLLEYKEIQQADPLQKKKGVENLWNEDLFNKRDLKTPVHPLREVYLHPGPKTISEKCISNTNKLLQWKLCSSETKIKAVDFAAHWILSELSAGILVTPTSLVATLLLMHREEGLHLQILIQKFEWLCNEILLHGGMLVPICLSSLKDFSQAVEKTLYLLEKYIQRLSHDWIQPFLTDENEKISLLLLAFYRNQLFHVFVKDSIIAIALQSFGYSMAGYEDILREDILTEGFFLWTLLHESVFFHKESPLEVLQEILDSHVDKKTIVYRNNGYHINPLQKQRLSLYNSLLSPILESFWIMGNVLLSSFILLDLDKEKMA</sequence>
<feature type="domain" description="GPAT/DHAPAT C-terminal" evidence="1">
    <location>
        <begin position="237"/>
        <end position="468"/>
    </location>
</feature>
<dbReference type="InterPro" id="IPR022284">
    <property type="entry name" value="GPAT/DHAPAT"/>
</dbReference>
<keyword evidence="3" id="KW-1185">Reference proteome</keyword>